<proteinExistence type="predicted"/>
<feature type="domain" description="HTH cro/C1-type" evidence="1">
    <location>
        <begin position="12"/>
        <end position="66"/>
    </location>
</feature>
<gene>
    <name evidence="2" type="ORF">CU102_25150</name>
</gene>
<organism evidence="2 3">
    <name type="scientific">Phyllobacterium brassicacearum</name>
    <dbReference type="NCBI Taxonomy" id="314235"/>
    <lineage>
        <taxon>Bacteria</taxon>
        <taxon>Pseudomonadati</taxon>
        <taxon>Pseudomonadota</taxon>
        <taxon>Alphaproteobacteria</taxon>
        <taxon>Hyphomicrobiales</taxon>
        <taxon>Phyllobacteriaceae</taxon>
        <taxon>Phyllobacterium</taxon>
    </lineage>
</organism>
<dbReference type="Gene3D" id="1.10.260.40">
    <property type="entry name" value="lambda repressor-like DNA-binding domains"/>
    <property type="match status" value="1"/>
</dbReference>
<evidence type="ECO:0000259" key="1">
    <source>
        <dbReference type="PROSITE" id="PS50943"/>
    </source>
</evidence>
<sequence>MSETRTLLGRQLSEARVKRGWIAEDVAKRTARQKSRIYEMEGGRVNSTVDSLSEVGAALGLSLVFVPTAKLDAALALTDDGKSRDPVPRDWRSAHDDLFIDDREIDDESGDADADR</sequence>
<dbReference type="SUPFAM" id="SSF47413">
    <property type="entry name" value="lambda repressor-like DNA-binding domains"/>
    <property type="match status" value="1"/>
</dbReference>
<evidence type="ECO:0000313" key="2">
    <source>
        <dbReference type="EMBL" id="PSH62652.1"/>
    </source>
</evidence>
<dbReference type="RefSeq" id="WP_106713812.1">
    <property type="nucleotide sequence ID" value="NZ_PGGO01000028.1"/>
</dbReference>
<keyword evidence="3" id="KW-1185">Reference proteome</keyword>
<dbReference type="InterPro" id="IPR010982">
    <property type="entry name" value="Lambda_DNA-bd_dom_sf"/>
</dbReference>
<dbReference type="Proteomes" id="UP000241444">
    <property type="component" value="Unassembled WGS sequence"/>
</dbReference>
<reference evidence="3" key="1">
    <citation type="submission" date="2017-11" db="EMBL/GenBank/DDBJ databases">
        <authorList>
            <person name="Kuznetsova I."/>
            <person name="Sazanova A."/>
            <person name="Chirak E."/>
            <person name="Safronova V."/>
            <person name="Willems A."/>
        </authorList>
    </citation>
    <scope>NUCLEOTIDE SEQUENCE [LARGE SCALE GENOMIC DNA]</scope>
    <source>
        <strain evidence="3">STM 196</strain>
    </source>
</reference>
<accession>A0A2P7B897</accession>
<dbReference type="PROSITE" id="PS50943">
    <property type="entry name" value="HTH_CROC1"/>
    <property type="match status" value="1"/>
</dbReference>
<evidence type="ECO:0000313" key="3">
    <source>
        <dbReference type="Proteomes" id="UP000241444"/>
    </source>
</evidence>
<protein>
    <recommendedName>
        <fullName evidence="1">HTH cro/C1-type domain-containing protein</fullName>
    </recommendedName>
</protein>
<dbReference type="EMBL" id="PGGO01000028">
    <property type="protein sequence ID" value="PSH62652.1"/>
    <property type="molecule type" value="Genomic_DNA"/>
</dbReference>
<dbReference type="AlphaFoldDB" id="A0A2P7B897"/>
<comment type="caution">
    <text evidence="2">The sequence shown here is derived from an EMBL/GenBank/DDBJ whole genome shotgun (WGS) entry which is preliminary data.</text>
</comment>
<name>A0A2P7B897_9HYPH</name>
<dbReference type="GO" id="GO:0003677">
    <property type="term" value="F:DNA binding"/>
    <property type="evidence" value="ECO:0007669"/>
    <property type="project" value="InterPro"/>
</dbReference>
<dbReference type="InterPro" id="IPR001387">
    <property type="entry name" value="Cro/C1-type_HTH"/>
</dbReference>
<dbReference type="CDD" id="cd00093">
    <property type="entry name" value="HTH_XRE"/>
    <property type="match status" value="1"/>
</dbReference>